<dbReference type="RefSeq" id="WP_131480006.1">
    <property type="nucleotide sequence ID" value="NZ_SJDL01000006.1"/>
</dbReference>
<evidence type="ECO:0000313" key="2">
    <source>
        <dbReference type="Proteomes" id="UP000313645"/>
    </source>
</evidence>
<organism evidence="1 2">
    <name type="scientific">Marinobacter halodurans</name>
    <dbReference type="NCBI Taxonomy" id="2528979"/>
    <lineage>
        <taxon>Bacteria</taxon>
        <taxon>Pseudomonadati</taxon>
        <taxon>Pseudomonadota</taxon>
        <taxon>Gammaproteobacteria</taxon>
        <taxon>Pseudomonadales</taxon>
        <taxon>Marinobacteraceae</taxon>
        <taxon>Marinobacter</taxon>
    </lineage>
</organism>
<dbReference type="Proteomes" id="UP000313645">
    <property type="component" value="Unassembled WGS sequence"/>
</dbReference>
<accession>A0ABY1ZQD4</accession>
<reference evidence="1 2" key="1">
    <citation type="submission" date="2019-02" db="EMBL/GenBank/DDBJ databases">
        <title>Marinobacter halodurans sp. nov., a marine bacterium isolated from sea tidal flat.</title>
        <authorList>
            <person name="Yoo Y."/>
            <person name="Lee D.W."/>
            <person name="Kim B.S."/>
            <person name="Kim J.-J."/>
        </authorList>
    </citation>
    <scope>NUCLEOTIDE SEQUENCE [LARGE SCALE GENOMIC DNA]</scope>
    <source>
        <strain evidence="1 2">YJ-S3-2</strain>
    </source>
</reference>
<proteinExistence type="predicted"/>
<sequence>MGFQASRRYGRYWEDAKKLDELINRYHFNTSGKDERSFENGFASTLLNMQDQFNCKVISQIDNTSTVKDVRCFGKKHRPDMALDENVVGIELKYVRYAGLKDAIGQGYLYRLRYKFVFLVLIISKDRSAIYEDLHLGKEKDLEDTLQHLADTMNIFTYIVPAFTTKPGIRKCYGFFEPVNA</sequence>
<name>A0ABY1ZQD4_9GAMM</name>
<gene>
    <name evidence="1" type="ORF">EZI54_05910</name>
</gene>
<keyword evidence="2" id="KW-1185">Reference proteome</keyword>
<dbReference type="EMBL" id="SJDL01000006">
    <property type="protein sequence ID" value="TBW57983.1"/>
    <property type="molecule type" value="Genomic_DNA"/>
</dbReference>
<protein>
    <submittedName>
        <fullName evidence="1">Uncharacterized protein</fullName>
    </submittedName>
</protein>
<comment type="caution">
    <text evidence="1">The sequence shown here is derived from an EMBL/GenBank/DDBJ whole genome shotgun (WGS) entry which is preliminary data.</text>
</comment>
<evidence type="ECO:0000313" key="1">
    <source>
        <dbReference type="EMBL" id="TBW57983.1"/>
    </source>
</evidence>